<organism evidence="2 3">
    <name type="scientific">Cymbomonas tetramitiformis</name>
    <dbReference type="NCBI Taxonomy" id="36881"/>
    <lineage>
        <taxon>Eukaryota</taxon>
        <taxon>Viridiplantae</taxon>
        <taxon>Chlorophyta</taxon>
        <taxon>Pyramimonadophyceae</taxon>
        <taxon>Pyramimonadales</taxon>
        <taxon>Pyramimonadaceae</taxon>
        <taxon>Cymbomonas</taxon>
    </lineage>
</organism>
<keyword evidence="3" id="KW-1185">Reference proteome</keyword>
<dbReference type="Proteomes" id="UP001190700">
    <property type="component" value="Unassembled WGS sequence"/>
</dbReference>
<name>A0AAE0C1L6_9CHLO</name>
<comment type="caution">
    <text evidence="2">The sequence shown here is derived from an EMBL/GenBank/DDBJ whole genome shotgun (WGS) entry which is preliminary data.</text>
</comment>
<sequence length="339" mass="39282">MTLHAPQHGPRSEERRCIDASEAECKLEDFIAPPGKVLLQGIKCYICQSYGLPRQICKNGHTICETCDSRDNGELFTICGICKVARMSQSVDPPVLIKELYKGVQDHVCPLCTDGTKRSMEELLKHVQEGKCAAVIGERVQTNESCLKRNRAMWEEQICETLQREEFVNLAEQFIQDIMDKEARQNEAKNADQIAKIQALQLQFDSCSGLLSPLRAKLGRAEETNVQYEKRIEDMSQYTEELSERCNELVKERNALLQEKVQNERRWARENSTYKTDRDQLRTTNRELNHDNNKLKRDMNALRCTRDDLIKENNDLLQGKPQNKRRRIRDSNEGLTRFF</sequence>
<keyword evidence="1" id="KW-0175">Coiled coil</keyword>
<evidence type="ECO:0000313" key="3">
    <source>
        <dbReference type="Proteomes" id="UP001190700"/>
    </source>
</evidence>
<dbReference type="EMBL" id="LGRX02030095">
    <property type="protein sequence ID" value="KAK3246104.1"/>
    <property type="molecule type" value="Genomic_DNA"/>
</dbReference>
<reference evidence="2 3" key="1">
    <citation type="journal article" date="2015" name="Genome Biol. Evol.">
        <title>Comparative Genomics of a Bacterivorous Green Alga Reveals Evolutionary Causalities and Consequences of Phago-Mixotrophic Mode of Nutrition.</title>
        <authorList>
            <person name="Burns J.A."/>
            <person name="Paasch A."/>
            <person name="Narechania A."/>
            <person name="Kim E."/>
        </authorList>
    </citation>
    <scope>NUCLEOTIDE SEQUENCE [LARGE SCALE GENOMIC DNA]</scope>
    <source>
        <strain evidence="2 3">PLY_AMNH</strain>
    </source>
</reference>
<protein>
    <submittedName>
        <fullName evidence="2">Uncharacterized protein</fullName>
    </submittedName>
</protein>
<evidence type="ECO:0000313" key="2">
    <source>
        <dbReference type="EMBL" id="KAK3246104.1"/>
    </source>
</evidence>
<dbReference type="AlphaFoldDB" id="A0AAE0C1L6"/>
<evidence type="ECO:0000256" key="1">
    <source>
        <dbReference type="SAM" id="Coils"/>
    </source>
</evidence>
<proteinExistence type="predicted"/>
<feature type="coiled-coil region" evidence="1">
    <location>
        <begin position="239"/>
        <end position="312"/>
    </location>
</feature>
<accession>A0AAE0C1L6</accession>
<gene>
    <name evidence="2" type="ORF">CYMTET_44325</name>
</gene>